<evidence type="ECO:0000313" key="9">
    <source>
        <dbReference type="Proteomes" id="UP000450161"/>
    </source>
</evidence>
<evidence type="ECO:0000256" key="3">
    <source>
        <dbReference type="ARBA" id="ARBA00022729"/>
    </source>
</evidence>
<reference evidence="8 9" key="1">
    <citation type="submission" date="2019-08" db="EMBL/GenBank/DDBJ databases">
        <title>In-depth cultivation of the pig gut microbiome towards novel bacterial diversity and tailored functional studies.</title>
        <authorList>
            <person name="Wylensek D."/>
            <person name="Hitch T.C.A."/>
            <person name="Clavel T."/>
        </authorList>
    </citation>
    <scope>NUCLEOTIDE SEQUENCE [LARGE SCALE GENOMIC DNA]</scope>
    <source>
        <strain evidence="8 9">LKV-178-WT-2C</strain>
    </source>
</reference>
<dbReference type="PROSITE" id="PS51257">
    <property type="entry name" value="PROKAR_LIPOPROTEIN"/>
    <property type="match status" value="1"/>
</dbReference>
<comment type="caution">
    <text evidence="8">The sequence shown here is derived from an EMBL/GenBank/DDBJ whole genome shotgun (WGS) entry which is preliminary data.</text>
</comment>
<evidence type="ECO:0000256" key="2">
    <source>
        <dbReference type="ARBA" id="ARBA00006275"/>
    </source>
</evidence>
<evidence type="ECO:0000313" key="8">
    <source>
        <dbReference type="EMBL" id="MST78456.1"/>
    </source>
</evidence>
<protein>
    <submittedName>
        <fullName evidence="8">RagB/SusD family nutrient uptake outer membrane protein</fullName>
    </submittedName>
</protein>
<name>A0A6I2TXD6_9BACT</name>
<sequence length="524" mass="59306">MKKIIFSLLVAALLASCSSDNLYQDPTNGLSTSTAVQTKSNVGMVLTGAYDQTGHYYYMTIGQIALDDMGDDEMLSNGAFGFSPYKWNQYTYDYTQYARINDGWWSSYCSYLWRKAYTAIDQCNLIIENADNLPNGCEDYLAQAHGLRGWNFLNLYHLFCPAYLNKTLGGDNGKGLFLRLASASSDKSTVVPRSDLKASLQQIIDDLTYAYEHCTSTSNYYINKKSAALFLARTYLEMGNYQKASEFAEVAASNTFDGSNLMSQQEYQSGFMTANSEWLWGFKFDEESTNIYASIPSFYHAATAMDANSTFGTANYGKQVPGEKVDNRVAYLNENAVDYVVGYSTIRFAKSFTDIFKKDENGIWTDCRALFPFYIDSKDGYFTAKFNNRSTLGVADYPMARIAEAYLIEAEAKFKLGDAATGLRVLNALQIKRNGSVSATINIDEIWKERRRELYGEGFALTDLKRLNMPLHREGDDQWSSTKDLPADSPRMMFPIPDDELDYNPYYKNSTEDYNKGQNDYWAR</sequence>
<evidence type="ECO:0000256" key="6">
    <source>
        <dbReference type="SAM" id="SignalP"/>
    </source>
</evidence>
<comment type="subcellular location">
    <subcellularLocation>
        <location evidence="1">Cell outer membrane</location>
    </subcellularLocation>
</comment>
<organism evidence="8 9">
    <name type="scientific">Segatella copri</name>
    <dbReference type="NCBI Taxonomy" id="165179"/>
    <lineage>
        <taxon>Bacteria</taxon>
        <taxon>Pseudomonadati</taxon>
        <taxon>Bacteroidota</taxon>
        <taxon>Bacteroidia</taxon>
        <taxon>Bacteroidales</taxon>
        <taxon>Prevotellaceae</taxon>
        <taxon>Segatella</taxon>
    </lineage>
</organism>
<keyword evidence="3 6" id="KW-0732">Signal</keyword>
<dbReference type="InterPro" id="IPR011990">
    <property type="entry name" value="TPR-like_helical_dom_sf"/>
</dbReference>
<dbReference type="InterPro" id="IPR012944">
    <property type="entry name" value="SusD_RagB_dom"/>
</dbReference>
<keyword evidence="4" id="KW-0472">Membrane</keyword>
<dbReference type="GO" id="GO:0009279">
    <property type="term" value="C:cell outer membrane"/>
    <property type="evidence" value="ECO:0007669"/>
    <property type="project" value="UniProtKB-SubCell"/>
</dbReference>
<evidence type="ECO:0000256" key="4">
    <source>
        <dbReference type="ARBA" id="ARBA00023136"/>
    </source>
</evidence>
<dbReference type="EMBL" id="VUNF01000029">
    <property type="protein sequence ID" value="MST78456.1"/>
    <property type="molecule type" value="Genomic_DNA"/>
</dbReference>
<feature type="domain" description="RagB/SusD" evidence="7">
    <location>
        <begin position="378"/>
        <end position="523"/>
    </location>
</feature>
<proteinExistence type="inferred from homology"/>
<evidence type="ECO:0000256" key="1">
    <source>
        <dbReference type="ARBA" id="ARBA00004442"/>
    </source>
</evidence>
<evidence type="ECO:0000259" key="7">
    <source>
        <dbReference type="Pfam" id="PF07980"/>
    </source>
</evidence>
<feature type="chain" id="PRO_5026317304" evidence="6">
    <location>
        <begin position="24"/>
        <end position="524"/>
    </location>
</feature>
<dbReference type="Proteomes" id="UP000450161">
    <property type="component" value="Unassembled WGS sequence"/>
</dbReference>
<comment type="similarity">
    <text evidence="2">Belongs to the SusD family.</text>
</comment>
<dbReference type="Gene3D" id="1.25.40.390">
    <property type="match status" value="1"/>
</dbReference>
<dbReference type="AlphaFoldDB" id="A0A6I2TXD6"/>
<gene>
    <name evidence="8" type="ORF">FYJ72_12480</name>
</gene>
<dbReference type="SUPFAM" id="SSF48452">
    <property type="entry name" value="TPR-like"/>
    <property type="match status" value="1"/>
</dbReference>
<accession>A0A6I2TXD6</accession>
<keyword evidence="5" id="KW-0998">Cell outer membrane</keyword>
<evidence type="ECO:0000256" key="5">
    <source>
        <dbReference type="ARBA" id="ARBA00023237"/>
    </source>
</evidence>
<feature type="signal peptide" evidence="6">
    <location>
        <begin position="1"/>
        <end position="23"/>
    </location>
</feature>
<dbReference type="Pfam" id="PF07980">
    <property type="entry name" value="SusD_RagB"/>
    <property type="match status" value="1"/>
</dbReference>